<accession>A0A433UVX8</accession>
<keyword evidence="2" id="KW-1185">Reference proteome</keyword>
<reference evidence="1" key="2">
    <citation type="journal article" date="2019" name="Genome Biol. Evol.">
        <title>Day and night: Metabolic profiles and evolutionary relationships of six axenic non-marine cyanobacteria.</title>
        <authorList>
            <person name="Will S.E."/>
            <person name="Henke P."/>
            <person name="Boedeker C."/>
            <person name="Huang S."/>
            <person name="Brinkmann H."/>
            <person name="Rohde M."/>
            <person name="Jarek M."/>
            <person name="Friedl T."/>
            <person name="Seufert S."/>
            <person name="Schumacher M."/>
            <person name="Overmann J."/>
            <person name="Neumann-Schaal M."/>
            <person name="Petersen J."/>
        </authorList>
    </citation>
    <scope>NUCLEOTIDE SEQUENCE [LARGE SCALE GENOMIC DNA]</scope>
    <source>
        <strain evidence="1">PCC 7102</strain>
    </source>
</reference>
<protein>
    <recommendedName>
        <fullName evidence="3">AAA domain-containing protein</fullName>
    </recommendedName>
</protein>
<evidence type="ECO:0000313" key="1">
    <source>
        <dbReference type="EMBL" id="RUS98011.1"/>
    </source>
</evidence>
<dbReference type="AlphaFoldDB" id="A0A433UVX8"/>
<evidence type="ECO:0000313" key="2">
    <source>
        <dbReference type="Proteomes" id="UP000271624"/>
    </source>
</evidence>
<dbReference type="Gene3D" id="3.40.50.300">
    <property type="entry name" value="P-loop containing nucleotide triphosphate hydrolases"/>
    <property type="match status" value="1"/>
</dbReference>
<dbReference type="Proteomes" id="UP000271624">
    <property type="component" value="Unassembled WGS sequence"/>
</dbReference>
<evidence type="ECO:0008006" key="3">
    <source>
        <dbReference type="Google" id="ProtNLM"/>
    </source>
</evidence>
<proteinExistence type="predicted"/>
<dbReference type="SUPFAM" id="SSF52540">
    <property type="entry name" value="P-loop containing nucleoside triphosphate hydrolases"/>
    <property type="match status" value="1"/>
</dbReference>
<reference evidence="1" key="1">
    <citation type="submission" date="2018-12" db="EMBL/GenBank/DDBJ databases">
        <authorList>
            <person name="Will S."/>
            <person name="Neumann-Schaal M."/>
            <person name="Henke P."/>
        </authorList>
    </citation>
    <scope>NUCLEOTIDE SEQUENCE</scope>
    <source>
        <strain evidence="1">PCC 7102</strain>
    </source>
</reference>
<organism evidence="1 2">
    <name type="scientific">Dulcicalothrix desertica PCC 7102</name>
    <dbReference type="NCBI Taxonomy" id="232991"/>
    <lineage>
        <taxon>Bacteria</taxon>
        <taxon>Bacillati</taxon>
        <taxon>Cyanobacteriota</taxon>
        <taxon>Cyanophyceae</taxon>
        <taxon>Nostocales</taxon>
        <taxon>Calotrichaceae</taxon>
        <taxon>Dulcicalothrix</taxon>
    </lineage>
</organism>
<gene>
    <name evidence="1" type="ORF">DSM106972_082300</name>
</gene>
<sequence length="101" mass="11621">MTGTYNDKQLSRIVLKGFKSIAECDLELSKLNVLIGANGARKSNFIGFFRMVQQLLEQNLQIFVSRHASFYVLLGFGRKTTEQLKFQLYFGNNGYFAELER</sequence>
<dbReference type="EMBL" id="RSCL01000030">
    <property type="protein sequence ID" value="RUS98011.1"/>
    <property type="molecule type" value="Genomic_DNA"/>
</dbReference>
<comment type="caution">
    <text evidence="1">The sequence shown here is derived from an EMBL/GenBank/DDBJ whole genome shotgun (WGS) entry which is preliminary data.</text>
</comment>
<dbReference type="InterPro" id="IPR027417">
    <property type="entry name" value="P-loop_NTPase"/>
</dbReference>
<dbReference type="RefSeq" id="WP_233787113.1">
    <property type="nucleotide sequence ID" value="NZ_RSCL01000030.1"/>
</dbReference>
<name>A0A433UVX8_9CYAN</name>